<dbReference type="EMBL" id="JALJOQ010000045">
    <property type="protein sequence ID" value="KAK9805095.1"/>
    <property type="molecule type" value="Genomic_DNA"/>
</dbReference>
<dbReference type="InterPro" id="IPR006816">
    <property type="entry name" value="ELMO_dom"/>
</dbReference>
<dbReference type="PROSITE" id="PS51335">
    <property type="entry name" value="ELMO"/>
    <property type="match status" value="1"/>
</dbReference>
<organism evidence="3 4">
    <name type="scientific">Symbiochloris irregularis</name>
    <dbReference type="NCBI Taxonomy" id="706552"/>
    <lineage>
        <taxon>Eukaryota</taxon>
        <taxon>Viridiplantae</taxon>
        <taxon>Chlorophyta</taxon>
        <taxon>core chlorophytes</taxon>
        <taxon>Trebouxiophyceae</taxon>
        <taxon>Trebouxiales</taxon>
        <taxon>Trebouxiaceae</taxon>
        <taxon>Symbiochloris</taxon>
    </lineage>
</organism>
<keyword evidence="4" id="KW-1185">Reference proteome</keyword>
<dbReference type="Proteomes" id="UP001465755">
    <property type="component" value="Unassembled WGS sequence"/>
</dbReference>
<feature type="domain" description="ELMO" evidence="2">
    <location>
        <begin position="113"/>
        <end position="284"/>
    </location>
</feature>
<reference evidence="3 4" key="1">
    <citation type="journal article" date="2024" name="Nat. Commun.">
        <title>Phylogenomics reveals the evolutionary origins of lichenization in chlorophyte algae.</title>
        <authorList>
            <person name="Puginier C."/>
            <person name="Libourel C."/>
            <person name="Otte J."/>
            <person name="Skaloud P."/>
            <person name="Haon M."/>
            <person name="Grisel S."/>
            <person name="Petersen M."/>
            <person name="Berrin J.G."/>
            <person name="Delaux P.M."/>
            <person name="Dal Grande F."/>
            <person name="Keller J."/>
        </authorList>
    </citation>
    <scope>NUCLEOTIDE SEQUENCE [LARGE SCALE GENOMIC DNA]</scope>
    <source>
        <strain evidence="3 4">SAG 2036</strain>
    </source>
</reference>
<dbReference type="AlphaFoldDB" id="A0AAW1P5F2"/>
<sequence length="320" mass="35813">MSGLRRRAGARGEDDLQEPLISSEDAAGASRDTDRSTSGAIVPRSVNRIDWEQLVRSLVASCQHGWEAVRDTLCKFLGLPCTQQQAQPSALQEERMEELRQRTLTQYDTSSSTHQDALKQLWSHAFPDTPFGGFRNKQWTDMGWQRDDPSSDFRGAGFAALENLLFMAREEPTLFNALLHKTQGDRAEWEYPFAVAGINLTFMLEEVVGLRDARTAAILTQPATTRTSAGCGFLHLLGQSSNAFAELYCMAFQLLDREWLQMRASYMDFPSVIARACPRPNVPALANSSSARAGWIWDVGTHELSVYVARNAVLHSRRQL</sequence>
<dbReference type="PANTHER" id="PTHR12771">
    <property type="entry name" value="ENGULFMENT AND CELL MOTILITY"/>
    <property type="match status" value="1"/>
</dbReference>
<proteinExistence type="predicted"/>
<comment type="caution">
    <text evidence="3">The sequence shown here is derived from an EMBL/GenBank/DDBJ whole genome shotgun (WGS) entry which is preliminary data.</text>
</comment>
<dbReference type="PANTHER" id="PTHR12771:SF56">
    <property type="entry name" value="CED-12"/>
    <property type="match status" value="1"/>
</dbReference>
<gene>
    <name evidence="3" type="ORF">WJX73_005931</name>
</gene>
<name>A0AAW1P5F2_9CHLO</name>
<evidence type="ECO:0000259" key="2">
    <source>
        <dbReference type="PROSITE" id="PS51335"/>
    </source>
</evidence>
<accession>A0AAW1P5F2</accession>
<evidence type="ECO:0000313" key="3">
    <source>
        <dbReference type="EMBL" id="KAK9805095.1"/>
    </source>
</evidence>
<dbReference type="Pfam" id="PF04727">
    <property type="entry name" value="ELMO_CED12"/>
    <property type="match status" value="1"/>
</dbReference>
<feature type="region of interest" description="Disordered" evidence="1">
    <location>
        <begin position="1"/>
        <end position="39"/>
    </location>
</feature>
<dbReference type="InterPro" id="IPR050868">
    <property type="entry name" value="ELMO_domain-containing"/>
</dbReference>
<evidence type="ECO:0000313" key="4">
    <source>
        <dbReference type="Proteomes" id="UP001465755"/>
    </source>
</evidence>
<protein>
    <recommendedName>
        <fullName evidence="2">ELMO domain-containing protein</fullName>
    </recommendedName>
</protein>
<evidence type="ECO:0000256" key="1">
    <source>
        <dbReference type="SAM" id="MobiDB-lite"/>
    </source>
</evidence>